<dbReference type="Gene3D" id="3.30.360.10">
    <property type="entry name" value="Dihydrodipicolinate Reductase, domain 2"/>
    <property type="match status" value="1"/>
</dbReference>
<dbReference type="SUPFAM" id="SSF55347">
    <property type="entry name" value="Glyceraldehyde-3-phosphate dehydrogenase-like, C-terminal domain"/>
    <property type="match status" value="1"/>
</dbReference>
<dbReference type="InterPro" id="IPR036291">
    <property type="entry name" value="NAD(P)-bd_dom_sf"/>
</dbReference>
<dbReference type="PANTHER" id="PTHR43708">
    <property type="entry name" value="CONSERVED EXPRESSED OXIDOREDUCTASE (EUROFUNG)"/>
    <property type="match status" value="1"/>
</dbReference>
<gene>
    <name evidence="3" type="ORF">UFOPK4237_00305</name>
</gene>
<evidence type="ECO:0000259" key="1">
    <source>
        <dbReference type="Pfam" id="PF01408"/>
    </source>
</evidence>
<dbReference type="PANTHER" id="PTHR43708:SF8">
    <property type="entry name" value="OXIDOREDUCTASE"/>
    <property type="match status" value="1"/>
</dbReference>
<evidence type="ECO:0000313" key="3">
    <source>
        <dbReference type="EMBL" id="CAB5035405.1"/>
    </source>
</evidence>
<organism evidence="3">
    <name type="scientific">freshwater metagenome</name>
    <dbReference type="NCBI Taxonomy" id="449393"/>
    <lineage>
        <taxon>unclassified sequences</taxon>
        <taxon>metagenomes</taxon>
        <taxon>ecological metagenomes</taxon>
    </lineage>
</organism>
<dbReference type="Gene3D" id="3.40.50.720">
    <property type="entry name" value="NAD(P)-binding Rossmann-like Domain"/>
    <property type="match status" value="1"/>
</dbReference>
<dbReference type="SUPFAM" id="SSF51735">
    <property type="entry name" value="NAD(P)-binding Rossmann-fold domains"/>
    <property type="match status" value="1"/>
</dbReference>
<feature type="domain" description="GFO/IDH/MocA-like oxidoreductase" evidence="2">
    <location>
        <begin position="133"/>
        <end position="252"/>
    </location>
</feature>
<dbReference type="Pfam" id="PF01408">
    <property type="entry name" value="GFO_IDH_MocA"/>
    <property type="match status" value="1"/>
</dbReference>
<dbReference type="InterPro" id="IPR051317">
    <property type="entry name" value="Gfo/Idh/MocA_oxidoreduct"/>
</dbReference>
<accession>A0A6J7S2A6</accession>
<reference evidence="3" key="1">
    <citation type="submission" date="2020-05" db="EMBL/GenBank/DDBJ databases">
        <authorList>
            <person name="Chiriac C."/>
            <person name="Salcher M."/>
            <person name="Ghai R."/>
            <person name="Kavagutti S V."/>
        </authorList>
    </citation>
    <scope>NUCLEOTIDE SEQUENCE</scope>
</reference>
<name>A0A6J7S2A6_9ZZZZ</name>
<sequence>MESAELRVGLLAYGQIGHEHNLAVQATDGMSLVAVCDQNPARLAAAVELAPNVTTFSDADAMLDSGLIDLVIISTPPNSHFTWATAALSRGIHVVVEKPMSLSASECDQLMAQAEQSNLLLVVYQNRRFDADYVTMAALIKSGVIGEVFHYESFVGGYTEPCRHWHTDAEISGGAIFDWGSHFIDQLLTILPARVAHVSGVNHKRHWNLVTNADHAHVTVTFVDGTQATFIHSDLAAARKPKFYVLGTQGAIIGEWDLTAEPKVADLPAILSLHHSDGTREPIELMSVPAYAFHASIVEYINNTSIMSVTAQQSRDVVAVMEAAEESAKLNGFPVVPKLLRT</sequence>
<protein>
    <submittedName>
        <fullName evidence="3">Unannotated protein</fullName>
    </submittedName>
</protein>
<evidence type="ECO:0000259" key="2">
    <source>
        <dbReference type="Pfam" id="PF22725"/>
    </source>
</evidence>
<dbReference type="InterPro" id="IPR055170">
    <property type="entry name" value="GFO_IDH_MocA-like_dom"/>
</dbReference>
<dbReference type="EMBL" id="CAFBPZ010000011">
    <property type="protein sequence ID" value="CAB5035405.1"/>
    <property type="molecule type" value="Genomic_DNA"/>
</dbReference>
<dbReference type="GO" id="GO:0000166">
    <property type="term" value="F:nucleotide binding"/>
    <property type="evidence" value="ECO:0007669"/>
    <property type="project" value="InterPro"/>
</dbReference>
<feature type="domain" description="Gfo/Idh/MocA-like oxidoreductase N-terminal" evidence="1">
    <location>
        <begin position="7"/>
        <end position="124"/>
    </location>
</feature>
<dbReference type="AlphaFoldDB" id="A0A6J7S2A6"/>
<dbReference type="Pfam" id="PF22725">
    <property type="entry name" value="GFO_IDH_MocA_C3"/>
    <property type="match status" value="1"/>
</dbReference>
<proteinExistence type="predicted"/>
<dbReference type="InterPro" id="IPR000683">
    <property type="entry name" value="Gfo/Idh/MocA-like_OxRdtase_N"/>
</dbReference>